<dbReference type="InterPro" id="IPR052992">
    <property type="entry name" value="SDR_member_12"/>
</dbReference>
<dbReference type="PANTHER" id="PTHR44656">
    <property type="entry name" value="DEHYDROGENASE/REDUCTASE SDR FAMILY MEMBER 12"/>
    <property type="match status" value="1"/>
</dbReference>
<dbReference type="GeneID" id="113210598"/>
<dbReference type="InterPro" id="IPR036291">
    <property type="entry name" value="NAD(P)-bd_dom_sf"/>
</dbReference>
<gene>
    <name evidence="2 3" type="primary">LOC113210598</name>
</gene>
<dbReference type="RefSeq" id="XP_052127390.1">
    <property type="nucleotide sequence ID" value="XM_052271430.1"/>
</dbReference>
<protein>
    <submittedName>
        <fullName evidence="2 3">Dehydrogenase/reductase SDR family member 12</fullName>
    </submittedName>
</protein>
<dbReference type="OrthoDB" id="417891at2759"/>
<organism evidence="1 2">
    <name type="scientific">Frankliniella occidentalis</name>
    <name type="common">Western flower thrips</name>
    <name type="synonym">Euthrips occidentalis</name>
    <dbReference type="NCBI Taxonomy" id="133901"/>
    <lineage>
        <taxon>Eukaryota</taxon>
        <taxon>Metazoa</taxon>
        <taxon>Ecdysozoa</taxon>
        <taxon>Arthropoda</taxon>
        <taxon>Hexapoda</taxon>
        <taxon>Insecta</taxon>
        <taxon>Pterygota</taxon>
        <taxon>Neoptera</taxon>
        <taxon>Paraneoptera</taxon>
        <taxon>Thysanoptera</taxon>
        <taxon>Terebrantia</taxon>
        <taxon>Thripoidea</taxon>
        <taxon>Thripidae</taxon>
        <taxon>Frankliniella</taxon>
    </lineage>
</organism>
<reference evidence="2 3" key="1">
    <citation type="submission" date="2025-04" db="UniProtKB">
        <authorList>
            <consortium name="RefSeq"/>
        </authorList>
    </citation>
    <scope>IDENTIFICATION</scope>
    <source>
        <tissue evidence="2 3">Whole organism</tissue>
    </source>
</reference>
<dbReference type="SUPFAM" id="SSF51735">
    <property type="entry name" value="NAD(P)-binding Rossmann-fold domains"/>
    <property type="match status" value="1"/>
</dbReference>
<dbReference type="Gene3D" id="3.40.50.720">
    <property type="entry name" value="NAD(P)-binding Rossmann-like Domain"/>
    <property type="match status" value="1"/>
</dbReference>
<dbReference type="Proteomes" id="UP000504606">
    <property type="component" value="Unplaced"/>
</dbReference>
<dbReference type="AlphaFoldDB" id="A0A6J1SUB1"/>
<dbReference type="Pfam" id="PF00106">
    <property type="entry name" value="adh_short"/>
    <property type="match status" value="1"/>
</dbReference>
<dbReference type="KEGG" id="foc:113210598"/>
<dbReference type="PANTHER" id="PTHR44656:SF7">
    <property type="entry name" value="DEHYDROGENASE_REDUCTASE SDR FAMILY MEMBER 12"/>
    <property type="match status" value="1"/>
</dbReference>
<accession>A0A6J1SUB1</accession>
<dbReference type="RefSeq" id="XP_026284457.1">
    <property type="nucleotide sequence ID" value="XM_026428672.2"/>
</dbReference>
<sequence>MTLYRKCVWFMKGLREYTKSGYQSASKNFNDGDLDVDCSGKVYMITGANSGIGESVAQHVAKCGGTVHMVCRNAQTAEEAKARMIEKTNNQNIYLHILDLAAPQEVYKFAKEFAEKNNKLDVLVNNAGCMVHEKRIDSYGNEYNFATNVLSPHILTRLLTPLLIQSNHGRVIMVTSGGMLLEKLDSDDPQLLKQEPFDGVRSYAQNKRQMVVMAEQYAEENPNIFHASAHPGWADTPSVRSALPDFHKRMEGRLRSSEEGADTITWLSISQSALAQGNGKFYQDRSPVNAHLPLAWTHSTKEEVLKFISYLDTSMEKVKSSR</sequence>
<evidence type="ECO:0000313" key="1">
    <source>
        <dbReference type="Proteomes" id="UP000504606"/>
    </source>
</evidence>
<evidence type="ECO:0000313" key="2">
    <source>
        <dbReference type="RefSeq" id="XP_026284457.1"/>
    </source>
</evidence>
<evidence type="ECO:0000313" key="3">
    <source>
        <dbReference type="RefSeq" id="XP_052127390.1"/>
    </source>
</evidence>
<name>A0A6J1SUB1_FRAOC</name>
<proteinExistence type="predicted"/>
<dbReference type="InterPro" id="IPR002347">
    <property type="entry name" value="SDR_fam"/>
</dbReference>
<dbReference type="PRINTS" id="PR00081">
    <property type="entry name" value="GDHRDH"/>
</dbReference>
<keyword evidence="1" id="KW-1185">Reference proteome</keyword>